<keyword evidence="2" id="KW-0732">Signal</keyword>
<name>A0AAN6RH13_9PLEO</name>
<evidence type="ECO:0000256" key="1">
    <source>
        <dbReference type="SAM" id="MobiDB-lite"/>
    </source>
</evidence>
<accession>A0AAN6RH13</accession>
<organism evidence="3 4">
    <name type="scientific">Pseudopithomyces chartarum</name>
    <dbReference type="NCBI Taxonomy" id="1892770"/>
    <lineage>
        <taxon>Eukaryota</taxon>
        <taxon>Fungi</taxon>
        <taxon>Dikarya</taxon>
        <taxon>Ascomycota</taxon>
        <taxon>Pezizomycotina</taxon>
        <taxon>Dothideomycetes</taxon>
        <taxon>Pleosporomycetidae</taxon>
        <taxon>Pleosporales</taxon>
        <taxon>Massarineae</taxon>
        <taxon>Didymosphaeriaceae</taxon>
        <taxon>Pseudopithomyces</taxon>
    </lineage>
</organism>
<dbReference type="AlphaFoldDB" id="A0AAN6RH13"/>
<evidence type="ECO:0000313" key="3">
    <source>
        <dbReference type="EMBL" id="KAK3209091.1"/>
    </source>
</evidence>
<keyword evidence="4" id="KW-1185">Reference proteome</keyword>
<gene>
    <name evidence="3" type="ORF">GRF29_69g704798</name>
</gene>
<evidence type="ECO:0000256" key="2">
    <source>
        <dbReference type="SAM" id="SignalP"/>
    </source>
</evidence>
<feature type="chain" id="PRO_5042917193" evidence="2">
    <location>
        <begin position="19"/>
        <end position="267"/>
    </location>
</feature>
<dbReference type="Proteomes" id="UP001280581">
    <property type="component" value="Unassembled WGS sequence"/>
</dbReference>
<reference evidence="3 4" key="1">
    <citation type="submission" date="2021-02" db="EMBL/GenBank/DDBJ databases">
        <title>Genome assembly of Pseudopithomyces chartarum.</title>
        <authorList>
            <person name="Jauregui R."/>
            <person name="Singh J."/>
            <person name="Voisey C."/>
        </authorList>
    </citation>
    <scope>NUCLEOTIDE SEQUENCE [LARGE SCALE GENOMIC DNA]</scope>
    <source>
        <strain evidence="3 4">AGR01</strain>
    </source>
</reference>
<comment type="caution">
    <text evidence="3">The sequence shown here is derived from an EMBL/GenBank/DDBJ whole genome shotgun (WGS) entry which is preliminary data.</text>
</comment>
<sequence>MIVATCTSLLLLNHQLYAETMTNLSITPQSGTYHLDLILLDETLLCPTWLRVPALTNNVDEVNVQLRIAGSHPNNLEEYREVNIGTRSSFAGGDGGPPLIVWQFYSVLDRFLRVGPTGECQSKQKHRDVVLKTLDINVQTPPNIDPSHFVQPGSRRRRSASKDRFSVVDPDYLAHFLTNYIKILLRMDHHTAPYGAIFYNFMNEVVIRRDGEVVERMNIASRIPELAYNNGHPYHPYEGSNEKNLSAFAKWKASTIKYREKRGLQLP</sequence>
<feature type="region of interest" description="Disordered" evidence="1">
    <location>
        <begin position="142"/>
        <end position="162"/>
    </location>
</feature>
<dbReference type="EMBL" id="WVTA01000006">
    <property type="protein sequence ID" value="KAK3209091.1"/>
    <property type="molecule type" value="Genomic_DNA"/>
</dbReference>
<feature type="signal peptide" evidence="2">
    <location>
        <begin position="1"/>
        <end position="18"/>
    </location>
</feature>
<evidence type="ECO:0000313" key="4">
    <source>
        <dbReference type="Proteomes" id="UP001280581"/>
    </source>
</evidence>
<protein>
    <submittedName>
        <fullName evidence="3">Uncharacterized protein</fullName>
    </submittedName>
</protein>
<proteinExistence type="predicted"/>